<dbReference type="PRINTS" id="PR00502">
    <property type="entry name" value="NUDIXFAMILY"/>
</dbReference>
<protein>
    <recommendedName>
        <fullName evidence="5">Nudix hydrolase domain-containing protein</fullName>
    </recommendedName>
</protein>
<dbReference type="PANTHER" id="PTHR43046">
    <property type="entry name" value="GDP-MANNOSE MANNOSYL HYDROLASE"/>
    <property type="match status" value="1"/>
</dbReference>
<feature type="compositionally biased region" description="Polar residues" evidence="4">
    <location>
        <begin position="1"/>
        <end position="13"/>
    </location>
</feature>
<comment type="similarity">
    <text evidence="3">Belongs to the Nudix hydrolase family.</text>
</comment>
<dbReference type="InterPro" id="IPR015797">
    <property type="entry name" value="NUDIX_hydrolase-like_dom_sf"/>
</dbReference>
<dbReference type="GO" id="GO:0016787">
    <property type="term" value="F:hydrolase activity"/>
    <property type="evidence" value="ECO:0007669"/>
    <property type="project" value="UniProtKB-KW"/>
</dbReference>
<dbReference type="PANTHER" id="PTHR43046:SF14">
    <property type="entry name" value="MUTT_NUDIX FAMILY PROTEIN"/>
    <property type="match status" value="1"/>
</dbReference>
<gene>
    <name evidence="6" type="ORF">DFI_15855</name>
</gene>
<dbReference type="InterPro" id="IPR020476">
    <property type="entry name" value="Nudix_hydrolase"/>
</dbReference>
<dbReference type="InterPro" id="IPR000086">
    <property type="entry name" value="NUDIX_hydrolase_dom"/>
</dbReference>
<evidence type="ECO:0000313" key="6">
    <source>
        <dbReference type="EMBL" id="ASN82642.1"/>
    </source>
</evidence>
<name>A0A221T160_9DEIO</name>
<accession>A0A221T160</accession>
<keyword evidence="2 3" id="KW-0378">Hydrolase</keyword>
<dbReference type="KEGG" id="dfc:DFI_15855"/>
<feature type="domain" description="Nudix hydrolase" evidence="5">
    <location>
        <begin position="31"/>
        <end position="163"/>
    </location>
</feature>
<sequence length="180" mass="19044">MTQTPKGKTSTLPADTDMSRTDGAQGTDLWGPAPTRGGAIVLKDGAVALIERQVDGMVKYVVPGGKVEAGEDVRETARREILEETGLEVSIGRLVATVQFGVNVQQYFSADVTGGAWGSGQGQEVLGLGDPADGTYAAVWVPVSRLRGLDVRPRDLVASLARPGPQETTWLPHLDVFTES</sequence>
<dbReference type="Gene3D" id="3.90.79.10">
    <property type="entry name" value="Nucleoside Triphosphate Pyrophosphohydrolase"/>
    <property type="match status" value="1"/>
</dbReference>
<geneLocation type="plasmid" evidence="7">
    <name>pdfi1</name>
</geneLocation>
<dbReference type="EMBL" id="CP021082">
    <property type="protein sequence ID" value="ASN82642.1"/>
    <property type="molecule type" value="Genomic_DNA"/>
</dbReference>
<dbReference type="PROSITE" id="PS51462">
    <property type="entry name" value="NUDIX"/>
    <property type="match status" value="1"/>
</dbReference>
<dbReference type="SUPFAM" id="SSF55811">
    <property type="entry name" value="Nudix"/>
    <property type="match status" value="1"/>
</dbReference>
<keyword evidence="7" id="KW-1185">Reference proteome</keyword>
<comment type="cofactor">
    <cofactor evidence="1">
        <name>Mg(2+)</name>
        <dbReference type="ChEBI" id="CHEBI:18420"/>
    </cofactor>
</comment>
<evidence type="ECO:0000313" key="7">
    <source>
        <dbReference type="Proteomes" id="UP000259030"/>
    </source>
</evidence>
<keyword evidence="6" id="KW-0614">Plasmid</keyword>
<evidence type="ECO:0000256" key="1">
    <source>
        <dbReference type="ARBA" id="ARBA00001946"/>
    </source>
</evidence>
<evidence type="ECO:0000256" key="2">
    <source>
        <dbReference type="ARBA" id="ARBA00022801"/>
    </source>
</evidence>
<dbReference type="Pfam" id="PF00293">
    <property type="entry name" value="NUDIX"/>
    <property type="match status" value="1"/>
</dbReference>
<reference evidence="6 7" key="1">
    <citation type="submission" date="2017-05" db="EMBL/GenBank/DDBJ databases">
        <title>The complete genome sequence of Deinococcus ficus isolated from the rhizosphere of the Ficus religiosa L. in Taiwan.</title>
        <authorList>
            <person name="Wu K.-M."/>
            <person name="Liao T.-L."/>
            <person name="Liu Y.-M."/>
            <person name="Young C.-C."/>
            <person name="Tsai S.-F."/>
        </authorList>
    </citation>
    <scope>NUCLEOTIDE SEQUENCE [LARGE SCALE GENOMIC DNA]</scope>
    <source>
        <strain evidence="6 7">CC-FR2-10</strain>
        <plasmid evidence="7">pdfi1</plasmid>
    </source>
</reference>
<dbReference type="AlphaFoldDB" id="A0A221T160"/>
<proteinExistence type="inferred from homology"/>
<dbReference type="Proteomes" id="UP000259030">
    <property type="component" value="Plasmid pDFI1"/>
</dbReference>
<dbReference type="RefSeq" id="WP_081426037.1">
    <property type="nucleotide sequence ID" value="NZ_CP021082.1"/>
</dbReference>
<evidence type="ECO:0000256" key="4">
    <source>
        <dbReference type="SAM" id="MobiDB-lite"/>
    </source>
</evidence>
<feature type="region of interest" description="Disordered" evidence="4">
    <location>
        <begin position="1"/>
        <end position="32"/>
    </location>
</feature>
<organism evidence="6 7">
    <name type="scientific">Deinococcus ficus</name>
    <dbReference type="NCBI Taxonomy" id="317577"/>
    <lineage>
        <taxon>Bacteria</taxon>
        <taxon>Thermotogati</taxon>
        <taxon>Deinococcota</taxon>
        <taxon>Deinococci</taxon>
        <taxon>Deinococcales</taxon>
        <taxon>Deinococcaceae</taxon>
        <taxon>Deinococcus</taxon>
    </lineage>
</organism>
<evidence type="ECO:0000259" key="5">
    <source>
        <dbReference type="PROSITE" id="PS51462"/>
    </source>
</evidence>
<dbReference type="InterPro" id="IPR020084">
    <property type="entry name" value="NUDIX_hydrolase_CS"/>
</dbReference>
<dbReference type="PROSITE" id="PS00893">
    <property type="entry name" value="NUDIX_BOX"/>
    <property type="match status" value="1"/>
</dbReference>
<evidence type="ECO:0000256" key="3">
    <source>
        <dbReference type="RuleBase" id="RU003476"/>
    </source>
</evidence>